<evidence type="ECO:0000313" key="4">
    <source>
        <dbReference type="EMBL" id="QIS09060.1"/>
    </source>
</evidence>
<evidence type="ECO:0000313" key="5">
    <source>
        <dbReference type="Proteomes" id="UP000503540"/>
    </source>
</evidence>
<evidence type="ECO:0000256" key="1">
    <source>
        <dbReference type="SAM" id="SignalP"/>
    </source>
</evidence>
<feature type="domain" description="DUF7373" evidence="2">
    <location>
        <begin position="59"/>
        <end position="261"/>
    </location>
</feature>
<organism evidence="4 5">
    <name type="scientific">Nocardia arthritidis</name>
    <dbReference type="NCBI Taxonomy" id="228602"/>
    <lineage>
        <taxon>Bacteria</taxon>
        <taxon>Bacillati</taxon>
        <taxon>Actinomycetota</taxon>
        <taxon>Actinomycetes</taxon>
        <taxon>Mycobacteriales</taxon>
        <taxon>Nocardiaceae</taxon>
        <taxon>Nocardia</taxon>
    </lineage>
</organism>
<feature type="signal peptide" evidence="1">
    <location>
        <begin position="1"/>
        <end position="22"/>
    </location>
</feature>
<protein>
    <submittedName>
        <fullName evidence="4">Uncharacterized protein</fullName>
    </submittedName>
</protein>
<dbReference type="Proteomes" id="UP000503540">
    <property type="component" value="Chromosome"/>
</dbReference>
<gene>
    <name evidence="4" type="ORF">F5544_05740</name>
</gene>
<dbReference type="RefSeq" id="WP_167472217.1">
    <property type="nucleotide sequence ID" value="NZ_CP046172.1"/>
</dbReference>
<dbReference type="InterPro" id="IPR056463">
    <property type="entry name" value="DUF7373_C"/>
</dbReference>
<dbReference type="Pfam" id="PF24092">
    <property type="entry name" value="DUF7373_C"/>
    <property type="match status" value="1"/>
</dbReference>
<proteinExistence type="predicted"/>
<feature type="chain" id="PRO_5038425829" evidence="1">
    <location>
        <begin position="23"/>
        <end position="412"/>
    </location>
</feature>
<dbReference type="Pfam" id="PF24088">
    <property type="entry name" value="DUF7373"/>
    <property type="match status" value="1"/>
</dbReference>
<accession>A0A6G9Y7H0</accession>
<dbReference type="InterPro" id="IPR055797">
    <property type="entry name" value="DUF7373"/>
</dbReference>
<keyword evidence="1" id="KW-0732">Signal</keyword>
<evidence type="ECO:0000259" key="2">
    <source>
        <dbReference type="Pfam" id="PF24088"/>
    </source>
</evidence>
<feature type="domain" description="DUF7373" evidence="3">
    <location>
        <begin position="284"/>
        <end position="410"/>
    </location>
</feature>
<keyword evidence="5" id="KW-1185">Reference proteome</keyword>
<name>A0A6G9Y7H0_9NOCA</name>
<evidence type="ECO:0000259" key="3">
    <source>
        <dbReference type="Pfam" id="PF24092"/>
    </source>
</evidence>
<dbReference type="KEGG" id="nah:F5544_05740"/>
<dbReference type="EMBL" id="CP046172">
    <property type="protein sequence ID" value="QIS09060.1"/>
    <property type="molecule type" value="Genomic_DNA"/>
</dbReference>
<sequence>MRGMTRGALAVTIGLLTGALVACGSTYQGTALPGEIDIRKLDVGPYNTVPSNAHDDDYLPNFNNMRDVGAMRLIDYVASAYDIDPRLKYGWLTQSLSAGVPADELGKSDVAEAIGKKDKLLFGIKVTGGDKRTTFSSYDWGQKQDAAATTITTVVNQFADTDGAKQAGDDFYQAQLDRYQGQNVPVTLPKYPAAHAHWRPDQPYLWADLTYGSYLVTFYVSTPKPDLAALTALAEKSFDTQLPLLDQVKPVSDEEMLGLPWDPDHLITRTLNPDKYDGPSFLAGGRKLLGQRGMLAYAEDRDFLKNRLAALHADRYAVIDRSVVARTADEKTAEKVVADKNTLTRTSGETAPPLNVPGAKCFQNSEDRSTFAYRFSCVVSYRRYVGFVSGQQLLDAQQRAAAQYALFANSGD</sequence>
<reference evidence="4 5" key="1">
    <citation type="journal article" date="2019" name="ACS Chem. Biol.">
        <title>Identification and Mobilization of a Cryptic Antibiotic Biosynthesis Gene Locus from a Human-Pathogenic Nocardia Isolate.</title>
        <authorList>
            <person name="Herisse M."/>
            <person name="Ishida K."/>
            <person name="Porter J.L."/>
            <person name="Howden B."/>
            <person name="Hertweck C."/>
            <person name="Stinear T.P."/>
            <person name="Pidot S.J."/>
        </authorList>
    </citation>
    <scope>NUCLEOTIDE SEQUENCE [LARGE SCALE GENOMIC DNA]</scope>
    <source>
        <strain evidence="4 5">AUSMDU00012717</strain>
    </source>
</reference>
<dbReference type="PROSITE" id="PS51257">
    <property type="entry name" value="PROKAR_LIPOPROTEIN"/>
    <property type="match status" value="1"/>
</dbReference>
<dbReference type="AlphaFoldDB" id="A0A6G9Y7H0"/>